<gene>
    <name evidence="1" type="ORF">rCG_48639</name>
</gene>
<reference evidence="1 2" key="1">
    <citation type="submission" date="2005-09" db="EMBL/GenBank/DDBJ databases">
        <authorList>
            <person name="Mural R.J."/>
            <person name="Li P.W."/>
            <person name="Adams M.D."/>
            <person name="Amanatides P.G."/>
            <person name="Baden-Tillson H."/>
            <person name="Barnstead M."/>
            <person name="Chin S.H."/>
            <person name="Dew I."/>
            <person name="Evans C.A."/>
            <person name="Ferriera S."/>
            <person name="Flanigan M."/>
            <person name="Fosler C."/>
            <person name="Glodek A."/>
            <person name="Gu Z."/>
            <person name="Holt R.A."/>
            <person name="Jennings D."/>
            <person name="Kraft C.L."/>
            <person name="Lu F."/>
            <person name="Nguyen T."/>
            <person name="Nusskern D.R."/>
            <person name="Pfannkoch C.M."/>
            <person name="Sitter C."/>
            <person name="Sutton G.G."/>
            <person name="Venter J.C."/>
            <person name="Wang Z."/>
            <person name="Woodage T."/>
            <person name="Zheng X.H."/>
            <person name="Zhong F."/>
        </authorList>
    </citation>
    <scope>NUCLEOTIDE SEQUENCE [LARGE SCALE GENOMIC DNA]</scope>
    <source>
        <strain>BN</strain>
        <strain evidence="2">Sprague-Dawley</strain>
    </source>
</reference>
<organism evidence="1 2">
    <name type="scientific">Rattus norvegicus</name>
    <name type="common">Rat</name>
    <dbReference type="NCBI Taxonomy" id="10116"/>
    <lineage>
        <taxon>Eukaryota</taxon>
        <taxon>Metazoa</taxon>
        <taxon>Chordata</taxon>
        <taxon>Craniata</taxon>
        <taxon>Vertebrata</taxon>
        <taxon>Euteleostomi</taxon>
        <taxon>Mammalia</taxon>
        <taxon>Eutheria</taxon>
        <taxon>Euarchontoglires</taxon>
        <taxon>Glires</taxon>
        <taxon>Rodentia</taxon>
        <taxon>Myomorpha</taxon>
        <taxon>Muroidea</taxon>
        <taxon>Muridae</taxon>
        <taxon>Murinae</taxon>
        <taxon>Rattus</taxon>
    </lineage>
</organism>
<proteinExistence type="predicted"/>
<sequence>MYGTNRHHNGEHSGVYHCLDIREDNLTRNTTPAATRPGKPAEP</sequence>
<dbReference type="AlphaFoldDB" id="A6IFH0"/>
<protein>
    <submittedName>
        <fullName evidence="1">RCG48639, isoform CRA_a</fullName>
    </submittedName>
</protein>
<evidence type="ECO:0000313" key="2">
    <source>
        <dbReference type="Proteomes" id="UP000234681"/>
    </source>
</evidence>
<dbReference type="Proteomes" id="UP000234681">
    <property type="component" value="Chromosome 7"/>
</dbReference>
<name>A6IFH0_RAT</name>
<evidence type="ECO:0000313" key="1">
    <source>
        <dbReference type="EMBL" id="EDM17078.1"/>
    </source>
</evidence>
<dbReference type="EMBL" id="CH473960">
    <property type="protein sequence ID" value="EDM17078.1"/>
    <property type="molecule type" value="Genomic_DNA"/>
</dbReference>
<accession>A6IFH0</accession>